<keyword evidence="3 6" id="KW-0874">Quinone</keyword>
<dbReference type="Pfam" id="PF01058">
    <property type="entry name" value="Oxidored_q6"/>
    <property type="match status" value="1"/>
</dbReference>
<keyword evidence="6 7" id="KW-0411">Iron-sulfur</keyword>
<evidence type="ECO:0000259" key="8">
    <source>
        <dbReference type="Pfam" id="PF01058"/>
    </source>
</evidence>
<evidence type="ECO:0000256" key="3">
    <source>
        <dbReference type="ARBA" id="ARBA00022719"/>
    </source>
</evidence>
<dbReference type="KEGG" id="rhoz:GXP67_21245"/>
<dbReference type="EC" id="7.1.1.-" evidence="6"/>
<dbReference type="HAMAP" id="MF_01356">
    <property type="entry name" value="NDH1_NuoB"/>
    <property type="match status" value="1"/>
</dbReference>
<keyword evidence="6 7" id="KW-0479">Metal-binding</keyword>
<dbReference type="SUPFAM" id="SSF56770">
    <property type="entry name" value="HydA/Nqo6-like"/>
    <property type="match status" value="1"/>
</dbReference>
<keyword evidence="6" id="KW-1003">Cell membrane</keyword>
<keyword evidence="5 6" id="KW-0520">NAD</keyword>
<dbReference type="GO" id="GO:0048038">
    <property type="term" value="F:quinone binding"/>
    <property type="evidence" value="ECO:0007669"/>
    <property type="project" value="UniProtKB-KW"/>
</dbReference>
<evidence type="ECO:0000256" key="4">
    <source>
        <dbReference type="ARBA" id="ARBA00022967"/>
    </source>
</evidence>
<dbReference type="GO" id="GO:0051539">
    <property type="term" value="F:4 iron, 4 sulfur cluster binding"/>
    <property type="evidence" value="ECO:0007669"/>
    <property type="project" value="UniProtKB-KW"/>
</dbReference>
<dbReference type="PANTHER" id="PTHR11995:SF14">
    <property type="entry name" value="NADH DEHYDROGENASE [UBIQUINONE] IRON-SULFUR PROTEIN 7, MITOCHONDRIAL"/>
    <property type="match status" value="1"/>
</dbReference>
<name>A0A6C0GLT7_9BACT</name>
<comment type="subcellular location">
    <subcellularLocation>
        <location evidence="6">Cell membrane</location>
        <topology evidence="6">Peripheral membrane protein</topology>
        <orientation evidence="6">Cytoplasmic side</orientation>
    </subcellularLocation>
</comment>
<evidence type="ECO:0000313" key="10">
    <source>
        <dbReference type="Proteomes" id="UP000480178"/>
    </source>
</evidence>
<dbReference type="PANTHER" id="PTHR11995">
    <property type="entry name" value="NADH DEHYDROGENASE"/>
    <property type="match status" value="1"/>
</dbReference>
<evidence type="ECO:0000256" key="6">
    <source>
        <dbReference type="HAMAP-Rule" id="MF_01356"/>
    </source>
</evidence>
<keyword evidence="4 6" id="KW-1278">Translocase</keyword>
<feature type="binding site" evidence="6">
    <location>
        <position position="39"/>
    </location>
    <ligand>
        <name>[4Fe-4S] cluster</name>
        <dbReference type="ChEBI" id="CHEBI:49883"/>
    </ligand>
</feature>
<dbReference type="GO" id="GO:0005886">
    <property type="term" value="C:plasma membrane"/>
    <property type="evidence" value="ECO:0007669"/>
    <property type="project" value="UniProtKB-SubCell"/>
</dbReference>
<feature type="binding site" evidence="6">
    <location>
        <position position="135"/>
    </location>
    <ligand>
        <name>[4Fe-4S] cluster</name>
        <dbReference type="ChEBI" id="CHEBI:49883"/>
    </ligand>
</feature>
<gene>
    <name evidence="6" type="primary">nuoB</name>
    <name evidence="9" type="ORF">GXP67_21245</name>
</gene>
<dbReference type="NCBIfam" id="TIGR01957">
    <property type="entry name" value="nuoB_fam"/>
    <property type="match status" value="1"/>
</dbReference>
<dbReference type="PROSITE" id="PS01150">
    <property type="entry name" value="COMPLEX1_20K"/>
    <property type="match status" value="1"/>
</dbReference>
<dbReference type="FunFam" id="3.40.50.12280:FF:000002">
    <property type="entry name" value="NADH-quinone oxidoreductase subunit B"/>
    <property type="match status" value="1"/>
</dbReference>
<dbReference type="GO" id="GO:0008137">
    <property type="term" value="F:NADH dehydrogenase (ubiquinone) activity"/>
    <property type="evidence" value="ECO:0007669"/>
    <property type="project" value="InterPro"/>
</dbReference>
<keyword evidence="6 7" id="KW-0408">Iron</keyword>
<evidence type="ECO:0000256" key="7">
    <source>
        <dbReference type="RuleBase" id="RU004464"/>
    </source>
</evidence>
<comment type="cofactor">
    <cofactor evidence="6">
        <name>[4Fe-4S] cluster</name>
        <dbReference type="ChEBI" id="CHEBI:49883"/>
    </cofactor>
    <text evidence="6">Binds 1 [4Fe-4S] cluster.</text>
</comment>
<dbReference type="AlphaFoldDB" id="A0A6C0GLT7"/>
<evidence type="ECO:0000256" key="5">
    <source>
        <dbReference type="ARBA" id="ARBA00023027"/>
    </source>
</evidence>
<comment type="function">
    <text evidence="6">NDH-1 shuttles electrons from NADH, via FMN and iron-sulfur (Fe-S) centers, to quinones in the respiratory chain. The immediate electron acceptor for the enzyme in this species is believed to be a menaquinone. Couples the redox reaction to proton translocation (for every two electrons transferred, four hydrogen ions are translocated across the cytoplasmic membrane), and thus conserves the redox energy in a proton gradient.</text>
</comment>
<proteinExistence type="inferred from homology"/>
<dbReference type="Proteomes" id="UP000480178">
    <property type="component" value="Chromosome"/>
</dbReference>
<dbReference type="EMBL" id="CP048222">
    <property type="protein sequence ID" value="QHT68996.1"/>
    <property type="molecule type" value="Genomic_DNA"/>
</dbReference>
<sequence length="179" mass="19736">MGLLDQKFNSGGVVITATDNLLNWARLSSLWPMGFGLACCAIEMMSTYASGYDLDRFGVFPRPSPRQSDVMIVAGTVTFKMADRIRRLYEQMAEPRYVISMGSCSNCGGPYWEHGYHVVKGVDRIIPVDVYVPGCPPRPEALIGGILKLQEKIRHESLVAPTALLDIMQTEAINATPQP</sequence>
<feature type="binding site" evidence="6">
    <location>
        <position position="104"/>
    </location>
    <ligand>
        <name>[4Fe-4S] cluster</name>
        <dbReference type="ChEBI" id="CHEBI:49883"/>
    </ligand>
</feature>
<keyword evidence="6" id="KW-0472">Membrane</keyword>
<dbReference type="RefSeq" id="WP_162444991.1">
    <property type="nucleotide sequence ID" value="NZ_CP048222.1"/>
</dbReference>
<protein>
    <recommendedName>
        <fullName evidence="6">NADH-quinone oxidoreductase subunit B</fullName>
        <ecNumber evidence="6">7.1.1.-</ecNumber>
    </recommendedName>
    <alternativeName>
        <fullName evidence="6">NADH dehydrogenase I subunit B</fullName>
    </alternativeName>
    <alternativeName>
        <fullName evidence="6">NDH-1 subunit B</fullName>
    </alternativeName>
</protein>
<evidence type="ECO:0000256" key="1">
    <source>
        <dbReference type="ARBA" id="ARBA00009173"/>
    </source>
</evidence>
<comment type="catalytic activity">
    <reaction evidence="6">
        <text>a quinone + NADH + 5 H(+)(in) = a quinol + NAD(+) + 4 H(+)(out)</text>
        <dbReference type="Rhea" id="RHEA:57888"/>
        <dbReference type="ChEBI" id="CHEBI:15378"/>
        <dbReference type="ChEBI" id="CHEBI:24646"/>
        <dbReference type="ChEBI" id="CHEBI:57540"/>
        <dbReference type="ChEBI" id="CHEBI:57945"/>
        <dbReference type="ChEBI" id="CHEBI:132124"/>
    </reaction>
</comment>
<comment type="subunit">
    <text evidence="6">NDH-1 is composed of 14 different subunits. Subunits NuoB, C, D, E, F, and G constitute the peripheral sector of the complex.</text>
</comment>
<evidence type="ECO:0000313" key="9">
    <source>
        <dbReference type="EMBL" id="QHT68996.1"/>
    </source>
</evidence>
<dbReference type="Gene3D" id="3.40.50.12280">
    <property type="match status" value="1"/>
</dbReference>
<dbReference type="GO" id="GO:0045271">
    <property type="term" value="C:respiratory chain complex I"/>
    <property type="evidence" value="ECO:0007669"/>
    <property type="project" value="TreeGrafter"/>
</dbReference>
<accession>A0A6C0GLT7</accession>
<feature type="binding site" evidence="6">
    <location>
        <position position="40"/>
    </location>
    <ligand>
        <name>[4Fe-4S] cluster</name>
        <dbReference type="ChEBI" id="CHEBI:49883"/>
    </ligand>
</feature>
<dbReference type="NCBIfam" id="NF011388">
    <property type="entry name" value="PRK14813.1"/>
    <property type="match status" value="1"/>
</dbReference>
<dbReference type="InterPro" id="IPR006137">
    <property type="entry name" value="NADH_UbQ_OxRdtase-like_20kDa"/>
</dbReference>
<reference evidence="9 10" key="1">
    <citation type="submission" date="2020-01" db="EMBL/GenBank/DDBJ databases">
        <authorList>
            <person name="Kim M.K."/>
        </authorList>
    </citation>
    <scope>NUCLEOTIDE SEQUENCE [LARGE SCALE GENOMIC DNA]</scope>
    <source>
        <strain evidence="9 10">172606-1</strain>
    </source>
</reference>
<dbReference type="GO" id="GO:0009060">
    <property type="term" value="P:aerobic respiration"/>
    <property type="evidence" value="ECO:0007669"/>
    <property type="project" value="TreeGrafter"/>
</dbReference>
<dbReference type="GO" id="GO:0050136">
    <property type="term" value="F:NADH dehydrogenase (quinone) (non-electrogenic) activity"/>
    <property type="evidence" value="ECO:0007669"/>
    <property type="project" value="UniProtKB-UniRule"/>
</dbReference>
<dbReference type="GO" id="GO:0005506">
    <property type="term" value="F:iron ion binding"/>
    <property type="evidence" value="ECO:0007669"/>
    <property type="project" value="UniProtKB-UniRule"/>
</dbReference>
<dbReference type="InterPro" id="IPR006138">
    <property type="entry name" value="NADH_UQ_OxRdtase_20Kd_su"/>
</dbReference>
<comment type="similarity">
    <text evidence="1 6 7">Belongs to the complex I 20 kDa subunit family.</text>
</comment>
<dbReference type="NCBIfam" id="NF005012">
    <property type="entry name" value="PRK06411.1"/>
    <property type="match status" value="1"/>
</dbReference>
<dbReference type="GO" id="GO:0015990">
    <property type="term" value="P:electron transport coupled proton transport"/>
    <property type="evidence" value="ECO:0007669"/>
    <property type="project" value="TreeGrafter"/>
</dbReference>
<evidence type="ECO:0000256" key="2">
    <source>
        <dbReference type="ARBA" id="ARBA00022448"/>
    </source>
</evidence>
<keyword evidence="10" id="KW-1185">Reference proteome</keyword>
<keyword evidence="6 7" id="KW-0004">4Fe-4S</keyword>
<feature type="domain" description="NADH:ubiquinone oxidoreductase-like 20kDa subunit" evidence="8">
    <location>
        <begin position="39"/>
        <end position="149"/>
    </location>
</feature>
<keyword evidence="2 6" id="KW-0813">Transport</keyword>
<organism evidence="9 10">
    <name type="scientific">Rhodocytophaga rosea</name>
    <dbReference type="NCBI Taxonomy" id="2704465"/>
    <lineage>
        <taxon>Bacteria</taxon>
        <taxon>Pseudomonadati</taxon>
        <taxon>Bacteroidota</taxon>
        <taxon>Cytophagia</taxon>
        <taxon>Cytophagales</taxon>
        <taxon>Rhodocytophagaceae</taxon>
        <taxon>Rhodocytophaga</taxon>
    </lineage>
</organism>